<comment type="caution">
    <text evidence="10">The sequence shown here is derived from an EMBL/GenBank/DDBJ whole genome shotgun (WGS) entry which is preliminary data.</text>
</comment>
<dbReference type="AlphaFoldDB" id="A0A3E0GY06"/>
<protein>
    <submittedName>
        <fullName evidence="10">Ribose transport system ATP-binding protein</fullName>
    </submittedName>
</protein>
<organism evidence="10 11">
    <name type="scientific">Kutzneria buriramensis</name>
    <dbReference type="NCBI Taxonomy" id="1045776"/>
    <lineage>
        <taxon>Bacteria</taxon>
        <taxon>Bacillati</taxon>
        <taxon>Actinomycetota</taxon>
        <taxon>Actinomycetes</taxon>
        <taxon>Pseudonocardiales</taxon>
        <taxon>Pseudonocardiaceae</taxon>
        <taxon>Kutzneria</taxon>
    </lineage>
</organism>
<dbReference type="EMBL" id="QUNO01000020">
    <property type="protein sequence ID" value="REH33114.1"/>
    <property type="molecule type" value="Genomic_DNA"/>
</dbReference>
<dbReference type="PANTHER" id="PTHR43790">
    <property type="entry name" value="CARBOHYDRATE TRANSPORT ATP-BINDING PROTEIN MG119-RELATED"/>
    <property type="match status" value="1"/>
</dbReference>
<dbReference type="CDD" id="cd03216">
    <property type="entry name" value="ABC_Carb_Monos_I"/>
    <property type="match status" value="1"/>
</dbReference>
<evidence type="ECO:0000256" key="4">
    <source>
        <dbReference type="ARBA" id="ARBA00022737"/>
    </source>
</evidence>
<keyword evidence="11" id="KW-1185">Reference proteome</keyword>
<keyword evidence="7" id="KW-1278">Translocase</keyword>
<comment type="subcellular location">
    <subcellularLocation>
        <location evidence="1">Cell membrane</location>
        <topology evidence="1">Peripheral membrane protein</topology>
    </subcellularLocation>
</comment>
<dbReference type="RefSeq" id="WP_116180517.1">
    <property type="nucleotide sequence ID" value="NZ_CP144375.1"/>
</dbReference>
<accession>A0A3E0GY06</accession>
<dbReference type="PANTHER" id="PTHR43790:SF9">
    <property type="entry name" value="GALACTOFURANOSE TRANSPORTER ATP-BINDING PROTEIN YTFR"/>
    <property type="match status" value="1"/>
</dbReference>
<evidence type="ECO:0000256" key="3">
    <source>
        <dbReference type="ARBA" id="ARBA00022475"/>
    </source>
</evidence>
<keyword evidence="8" id="KW-0472">Membrane</keyword>
<dbReference type="Pfam" id="PF00005">
    <property type="entry name" value="ABC_tran"/>
    <property type="match status" value="2"/>
</dbReference>
<dbReference type="SMART" id="SM00382">
    <property type="entry name" value="AAA"/>
    <property type="match status" value="2"/>
</dbReference>
<keyword evidence="4" id="KW-0677">Repeat</keyword>
<sequence length="500" mass="53099">MTSAAGLPSIRGLLSVRGVSKAFAGTTVLDDVSMDVRAGEVHAVVGENGAGKSTLMKVVAGLHQPDGGELALDGRVVRFQHPRQAMAAGISLVHQEFSLLPDRTVAENVFLGREPTRRLRVDRRAMISRTATLLAESGVDNVSPHSLVRRLSVAQQQNVEITKALVHRPRILVLDEPTAALAPHEVDALFARLRAMVHRGLTVVYISHRLSEVFQLADRVTVLKDGRVVDTVDIKSITPADLVRMMVGRELSNHYFPDRATDPGKGPVRLQVSGGGNDAVHDIDLALRAGDIVGLAGLDGSGRSELARALFGVQPFTRGTVQIDGSTRRLTSPRAAIRAGIGLLTADRKAEGLALPLPARDNGLLAARALGGRVASAAVAALVELAVKVGLRPEALHRESRLLSGGNQQKVVLVKWLATDARVYLFDEPTRGVDIGAKAGIHDLMRQLAADGAAILMISSELPEIIGMSDRILVMRDGRIAGHLPAGAGEPEIMALAVPA</sequence>
<dbReference type="InterPro" id="IPR003593">
    <property type="entry name" value="AAA+_ATPase"/>
</dbReference>
<dbReference type="PROSITE" id="PS50893">
    <property type="entry name" value="ABC_TRANSPORTER_2"/>
    <property type="match status" value="2"/>
</dbReference>
<evidence type="ECO:0000256" key="2">
    <source>
        <dbReference type="ARBA" id="ARBA00022448"/>
    </source>
</evidence>
<dbReference type="OrthoDB" id="7757085at2"/>
<dbReference type="GO" id="GO:0016887">
    <property type="term" value="F:ATP hydrolysis activity"/>
    <property type="evidence" value="ECO:0007669"/>
    <property type="project" value="InterPro"/>
</dbReference>
<dbReference type="InterPro" id="IPR003439">
    <property type="entry name" value="ABC_transporter-like_ATP-bd"/>
</dbReference>
<gene>
    <name evidence="10" type="ORF">BCF44_120186</name>
</gene>
<feature type="domain" description="ABC transporter" evidence="9">
    <location>
        <begin position="14"/>
        <end position="250"/>
    </location>
</feature>
<dbReference type="FunFam" id="3.40.50.300:FF:000127">
    <property type="entry name" value="Ribose import ATP-binding protein RbsA"/>
    <property type="match status" value="1"/>
</dbReference>
<reference evidence="10 11" key="1">
    <citation type="submission" date="2018-08" db="EMBL/GenBank/DDBJ databases">
        <title>Genomic Encyclopedia of Archaeal and Bacterial Type Strains, Phase II (KMG-II): from individual species to whole genera.</title>
        <authorList>
            <person name="Goeker M."/>
        </authorList>
    </citation>
    <scope>NUCLEOTIDE SEQUENCE [LARGE SCALE GENOMIC DNA]</scope>
    <source>
        <strain evidence="10 11">DSM 45791</strain>
    </source>
</reference>
<dbReference type="SUPFAM" id="SSF52540">
    <property type="entry name" value="P-loop containing nucleoside triphosphate hydrolases"/>
    <property type="match status" value="2"/>
</dbReference>
<keyword evidence="3" id="KW-1003">Cell membrane</keyword>
<evidence type="ECO:0000313" key="10">
    <source>
        <dbReference type="EMBL" id="REH33114.1"/>
    </source>
</evidence>
<evidence type="ECO:0000256" key="6">
    <source>
        <dbReference type="ARBA" id="ARBA00022840"/>
    </source>
</evidence>
<evidence type="ECO:0000256" key="1">
    <source>
        <dbReference type="ARBA" id="ARBA00004202"/>
    </source>
</evidence>
<proteinExistence type="predicted"/>
<keyword evidence="5" id="KW-0547">Nucleotide-binding</keyword>
<dbReference type="GO" id="GO:0005886">
    <property type="term" value="C:plasma membrane"/>
    <property type="evidence" value="ECO:0007669"/>
    <property type="project" value="UniProtKB-SubCell"/>
</dbReference>
<feature type="domain" description="ABC transporter" evidence="9">
    <location>
        <begin position="258"/>
        <end position="500"/>
    </location>
</feature>
<dbReference type="PROSITE" id="PS00211">
    <property type="entry name" value="ABC_TRANSPORTER_1"/>
    <property type="match status" value="1"/>
</dbReference>
<dbReference type="InterPro" id="IPR017871">
    <property type="entry name" value="ABC_transporter-like_CS"/>
</dbReference>
<dbReference type="InterPro" id="IPR027417">
    <property type="entry name" value="P-loop_NTPase"/>
</dbReference>
<evidence type="ECO:0000313" key="11">
    <source>
        <dbReference type="Proteomes" id="UP000256269"/>
    </source>
</evidence>
<evidence type="ECO:0000259" key="9">
    <source>
        <dbReference type="PROSITE" id="PS50893"/>
    </source>
</evidence>
<dbReference type="GO" id="GO:0005524">
    <property type="term" value="F:ATP binding"/>
    <property type="evidence" value="ECO:0007669"/>
    <property type="project" value="UniProtKB-KW"/>
</dbReference>
<evidence type="ECO:0000256" key="8">
    <source>
        <dbReference type="ARBA" id="ARBA00023136"/>
    </source>
</evidence>
<keyword evidence="6 10" id="KW-0067">ATP-binding</keyword>
<keyword evidence="2" id="KW-0813">Transport</keyword>
<dbReference type="Gene3D" id="3.40.50.300">
    <property type="entry name" value="P-loop containing nucleotide triphosphate hydrolases"/>
    <property type="match status" value="2"/>
</dbReference>
<name>A0A3E0GY06_9PSEU</name>
<dbReference type="Proteomes" id="UP000256269">
    <property type="component" value="Unassembled WGS sequence"/>
</dbReference>
<evidence type="ECO:0000256" key="5">
    <source>
        <dbReference type="ARBA" id="ARBA00022741"/>
    </source>
</evidence>
<dbReference type="CDD" id="cd03215">
    <property type="entry name" value="ABC_Carb_Monos_II"/>
    <property type="match status" value="1"/>
</dbReference>
<evidence type="ECO:0000256" key="7">
    <source>
        <dbReference type="ARBA" id="ARBA00022967"/>
    </source>
</evidence>
<dbReference type="InterPro" id="IPR050107">
    <property type="entry name" value="ABC_carbohydrate_import_ATPase"/>
</dbReference>